<dbReference type="OrthoDB" id="8756551at2"/>
<organism evidence="1 2">
    <name type="scientific">Pandoraea terrae</name>
    <dbReference type="NCBI Taxonomy" id="1537710"/>
    <lineage>
        <taxon>Bacteria</taxon>
        <taxon>Pseudomonadati</taxon>
        <taxon>Pseudomonadota</taxon>
        <taxon>Betaproteobacteria</taxon>
        <taxon>Burkholderiales</taxon>
        <taxon>Burkholderiaceae</taxon>
        <taxon>Pandoraea</taxon>
    </lineage>
</organism>
<keyword evidence="2" id="KW-1185">Reference proteome</keyword>
<accession>A0A5E4YPH8</accession>
<name>A0A5E4YPH8_9BURK</name>
<dbReference type="RefSeq" id="WP_150699316.1">
    <property type="nucleotide sequence ID" value="NZ_CABPRZ010000025.1"/>
</dbReference>
<sequence>MATLTIKDLDNEHPLDAISMSRIRGGAAPWVFGWIRPYSDDVSGAGTVVNLYETTNNFYADQMVNQFQNIDIRNTAPNTNINVSADQGAKNGRRA</sequence>
<reference evidence="1 2" key="1">
    <citation type="submission" date="2019-08" db="EMBL/GenBank/DDBJ databases">
        <authorList>
            <person name="Peeters C."/>
        </authorList>
    </citation>
    <scope>NUCLEOTIDE SEQUENCE [LARGE SCALE GENOMIC DNA]</scope>
    <source>
        <strain evidence="1 2">LMG 30175</strain>
    </source>
</reference>
<protein>
    <submittedName>
        <fullName evidence="1">Uncharacterized protein</fullName>
    </submittedName>
</protein>
<dbReference type="EMBL" id="CABPRZ010000025">
    <property type="protein sequence ID" value="VVE50170.1"/>
    <property type="molecule type" value="Genomic_DNA"/>
</dbReference>
<dbReference type="AlphaFoldDB" id="A0A5E4YPH8"/>
<evidence type="ECO:0000313" key="1">
    <source>
        <dbReference type="EMBL" id="VVE50170.1"/>
    </source>
</evidence>
<gene>
    <name evidence="1" type="ORF">PTE30175_04539</name>
</gene>
<dbReference type="Proteomes" id="UP000414233">
    <property type="component" value="Unassembled WGS sequence"/>
</dbReference>
<proteinExistence type="predicted"/>
<evidence type="ECO:0000313" key="2">
    <source>
        <dbReference type="Proteomes" id="UP000414233"/>
    </source>
</evidence>